<evidence type="ECO:0000256" key="8">
    <source>
        <dbReference type="ARBA" id="ARBA00023004"/>
    </source>
</evidence>
<evidence type="ECO:0000256" key="4">
    <source>
        <dbReference type="ARBA" id="ARBA00022485"/>
    </source>
</evidence>
<evidence type="ECO:0000256" key="7">
    <source>
        <dbReference type="ARBA" id="ARBA00023002"/>
    </source>
</evidence>
<evidence type="ECO:0000313" key="13">
    <source>
        <dbReference type="Proteomes" id="UP000606921"/>
    </source>
</evidence>
<comment type="cofactor">
    <cofactor evidence="2">
        <name>[4Fe-4S] cluster</name>
        <dbReference type="ChEBI" id="CHEBI:49883"/>
    </cofactor>
</comment>
<dbReference type="Gene3D" id="3.40.50.740">
    <property type="match status" value="1"/>
</dbReference>
<organism evidence="12 13">
    <name type="scientific">Pseudorhizobium endolithicum</name>
    <dbReference type="NCBI Taxonomy" id="1191678"/>
    <lineage>
        <taxon>Bacteria</taxon>
        <taxon>Pseudomonadati</taxon>
        <taxon>Pseudomonadota</taxon>
        <taxon>Alphaproteobacteria</taxon>
        <taxon>Hyphomicrobiales</taxon>
        <taxon>Rhizobiaceae</taxon>
        <taxon>Rhizobium/Agrobacterium group</taxon>
        <taxon>Pseudorhizobium</taxon>
    </lineage>
</organism>
<dbReference type="InterPro" id="IPR006656">
    <property type="entry name" value="Mopterin_OxRdtase"/>
</dbReference>
<reference evidence="12 13" key="1">
    <citation type="submission" date="2020-11" db="EMBL/GenBank/DDBJ databases">
        <authorList>
            <person name="Lassalle F."/>
        </authorList>
    </citation>
    <scope>NUCLEOTIDE SEQUENCE [LARGE SCALE GENOMIC DNA]</scope>
    <source>
        <strain evidence="12 13">JC140</strain>
    </source>
</reference>
<dbReference type="EMBL" id="CABFWF030000014">
    <property type="protein sequence ID" value="CAD7048773.1"/>
    <property type="molecule type" value="Genomic_DNA"/>
</dbReference>
<gene>
    <name evidence="12" type="ORF">REJC140_01422</name>
</gene>
<dbReference type="InterPro" id="IPR041953">
    <property type="entry name" value="YdeP_MopB"/>
</dbReference>
<keyword evidence="9" id="KW-0411">Iron-sulfur</keyword>
<evidence type="ECO:0000256" key="5">
    <source>
        <dbReference type="ARBA" id="ARBA00022505"/>
    </source>
</evidence>
<feature type="domain" description="Molybdopterin dinucleotide-binding" evidence="11">
    <location>
        <begin position="644"/>
        <end position="751"/>
    </location>
</feature>
<proteinExistence type="inferred from homology"/>
<dbReference type="PANTHER" id="PTHR43105">
    <property type="entry name" value="RESPIRATORY NITRATE REDUCTASE"/>
    <property type="match status" value="1"/>
</dbReference>
<evidence type="ECO:0000256" key="3">
    <source>
        <dbReference type="ARBA" id="ARBA00010312"/>
    </source>
</evidence>
<keyword evidence="13" id="KW-1185">Reference proteome</keyword>
<dbReference type="CDD" id="cd02767">
    <property type="entry name" value="MopB_ydeP"/>
    <property type="match status" value="1"/>
</dbReference>
<keyword evidence="5" id="KW-0500">Molybdenum</keyword>
<dbReference type="InterPro" id="IPR037951">
    <property type="entry name" value="MopB_CT_YdeP"/>
</dbReference>
<feature type="domain" description="Molybdopterin oxidoreductase" evidence="10">
    <location>
        <begin position="110"/>
        <end position="406"/>
    </location>
</feature>
<dbReference type="RefSeq" id="WP_142593550.1">
    <property type="nucleotide sequence ID" value="NZ_CABFWF030000014.1"/>
</dbReference>
<accession>A0ABM8PU85</accession>
<evidence type="ECO:0000259" key="11">
    <source>
        <dbReference type="Pfam" id="PF01568"/>
    </source>
</evidence>
<dbReference type="InterPro" id="IPR010046">
    <property type="entry name" value="Mopterin_OxRdtse_a_bac"/>
</dbReference>
<dbReference type="Gene3D" id="3.40.228.10">
    <property type="entry name" value="Dimethylsulfoxide Reductase, domain 2"/>
    <property type="match status" value="1"/>
</dbReference>
<keyword evidence="7" id="KW-0560">Oxidoreductase</keyword>
<dbReference type="InterPro" id="IPR050123">
    <property type="entry name" value="Prok_molybdopt-oxidoreductase"/>
</dbReference>
<evidence type="ECO:0000256" key="6">
    <source>
        <dbReference type="ARBA" id="ARBA00022723"/>
    </source>
</evidence>
<comment type="cofactor">
    <cofactor evidence="1">
        <name>Mo-bis(molybdopterin guanine dinucleotide)</name>
        <dbReference type="ChEBI" id="CHEBI:60539"/>
    </cofactor>
</comment>
<dbReference type="Pfam" id="PF00384">
    <property type="entry name" value="Molybdopterin"/>
    <property type="match status" value="1"/>
</dbReference>
<evidence type="ECO:0000256" key="1">
    <source>
        <dbReference type="ARBA" id="ARBA00001942"/>
    </source>
</evidence>
<evidence type="ECO:0000256" key="2">
    <source>
        <dbReference type="ARBA" id="ARBA00001966"/>
    </source>
</evidence>
<dbReference type="Pfam" id="PF01568">
    <property type="entry name" value="Molydop_binding"/>
    <property type="match status" value="1"/>
</dbReference>
<evidence type="ECO:0000259" key="10">
    <source>
        <dbReference type="Pfam" id="PF00384"/>
    </source>
</evidence>
<comment type="similarity">
    <text evidence="3">Belongs to the prokaryotic molybdopterin-containing oxidoreductase family.</text>
</comment>
<evidence type="ECO:0000256" key="9">
    <source>
        <dbReference type="ARBA" id="ARBA00023014"/>
    </source>
</evidence>
<dbReference type="CDD" id="cd02787">
    <property type="entry name" value="MopB_CT_ydeP"/>
    <property type="match status" value="1"/>
</dbReference>
<dbReference type="SUPFAM" id="SSF50692">
    <property type="entry name" value="ADC-like"/>
    <property type="match status" value="1"/>
</dbReference>
<dbReference type="Proteomes" id="UP000606921">
    <property type="component" value="Unassembled WGS sequence"/>
</dbReference>
<comment type="caution">
    <text evidence="12">The sequence shown here is derived from an EMBL/GenBank/DDBJ whole genome shotgun (WGS) entry which is preliminary data.</text>
</comment>
<keyword evidence="8" id="KW-0408">Iron</keyword>
<dbReference type="PIRSF" id="PIRSF000144">
    <property type="entry name" value="CbbBc"/>
    <property type="match status" value="1"/>
</dbReference>
<dbReference type="InterPro" id="IPR009010">
    <property type="entry name" value="Asp_de-COase-like_dom_sf"/>
</dbReference>
<keyword evidence="6" id="KW-0479">Metal-binding</keyword>
<sequence>MQAHQRIRYYSGPAGGWGSVKSLFRNALRSRVRLATADALLRQNKPKGFACVSCAWAKPAEPHPAEFCENGAKATFWELTSRRATPEFFSGHTAAELRSWDDHHLEITGRLTHPLRFDHASDRYVPVDWDAAFSEIGEELGRIRAEDPKQVVFYASGRASLETSYMYQLLARLYGNNNLPDSSNMCHESTSVALPESIGQPVGTVRLDDFERTDAIFFFGQNPGSNSPRMLHQLQEASRRGCSIVTFNPLKERGLERFTNPQSPSEMLTGAETRISERYYQVKAGGDIAAMIGMCKSLFEREAASGGILDHAFLSQHTQGFDAFRSFVEEQSWAVLEKEAGLSRSEMEEAAAIYARSNAVMGIYGMGLTQHKLGVTTIQTLVNFLLLRGNIGKPGGGICPVRGHSNVQGQRTVGIAEKPSLVPLDKLAELYGFDPPREEGLTTVDACRAILNGDVRGFIGLGGNFLRAVPETGPMEEAWPRMRLTVQVATKLNRSHLFNGEVAYLLPCLGRLERDEQANGPQVVTVEDSTSCFHASVGRYRPVSDQLRSEPAIVAGIAKAALPENPKVPWEEWVADYGKIRDAIEATYPKVFKDFNRRMWTPGGMEKPLAARERKWETETGKANFKLPQALSASFDTGNDPHVLRLITLRSNDQFNTTIYGYRDRFRGIEGTRDVLLLNRQDMARLKIEDGAQVSLQTEASDNVPRTLSGLRAVEYDIPPGCCGAYYPECNVLIPLWQHAEKSKVPAAKSVPVRVVPAGIGLQAAE</sequence>
<dbReference type="NCBIfam" id="TIGR01701">
    <property type="entry name" value="Fdhalpha-like"/>
    <property type="match status" value="1"/>
</dbReference>
<protein>
    <submittedName>
        <fullName evidence="12">Formate dehydrogenase</fullName>
    </submittedName>
</protein>
<keyword evidence="4" id="KW-0004">4Fe-4S</keyword>
<evidence type="ECO:0000313" key="12">
    <source>
        <dbReference type="EMBL" id="CAD7048773.1"/>
    </source>
</evidence>
<dbReference type="InterPro" id="IPR006657">
    <property type="entry name" value="MoPterin_dinucl-bd_dom"/>
</dbReference>
<dbReference type="PANTHER" id="PTHR43105:SF4">
    <property type="entry name" value="PROTEIN YDEP"/>
    <property type="match status" value="1"/>
</dbReference>
<dbReference type="SUPFAM" id="SSF53706">
    <property type="entry name" value="Formate dehydrogenase/DMSO reductase, domains 1-3"/>
    <property type="match status" value="1"/>
</dbReference>
<name>A0ABM8PU85_9HYPH</name>